<reference evidence="2 3" key="1">
    <citation type="submission" date="2018-08" db="EMBL/GenBank/DDBJ databases">
        <title>Bacillus chawlae sp. nov., Bacillus glennii sp. nov., and Bacillus saganii sp. nov. Isolated from the Vehicle Assembly Building at Kennedy Space Center where the Viking Spacecraft were Assembled.</title>
        <authorList>
            <person name="Seuylemezian A."/>
            <person name="Vaishampayan P."/>
        </authorList>
    </citation>
    <scope>NUCLEOTIDE SEQUENCE [LARGE SCALE GENOMIC DNA]</scope>
    <source>
        <strain evidence="2 3">V44-8</strain>
    </source>
</reference>
<comment type="caution">
    <text evidence="2">The sequence shown here is derived from an EMBL/GenBank/DDBJ whole genome shotgun (WGS) entry which is preliminary data.</text>
</comment>
<proteinExistence type="predicted"/>
<dbReference type="OrthoDB" id="2721969at2"/>
<feature type="transmembrane region" description="Helical" evidence="1">
    <location>
        <begin position="61"/>
        <end position="82"/>
    </location>
</feature>
<feature type="transmembrane region" description="Helical" evidence="1">
    <location>
        <begin position="35"/>
        <end position="55"/>
    </location>
</feature>
<name>A0A372L8J9_9BACI</name>
<evidence type="ECO:0000313" key="3">
    <source>
        <dbReference type="Proteomes" id="UP000262939"/>
    </source>
</evidence>
<dbReference type="RefSeq" id="WP_117323655.1">
    <property type="nucleotide sequence ID" value="NZ_QVTD01000012.1"/>
</dbReference>
<evidence type="ECO:0000256" key="1">
    <source>
        <dbReference type="SAM" id="Phobius"/>
    </source>
</evidence>
<organism evidence="2 3">
    <name type="scientific">Peribacillus glennii</name>
    <dbReference type="NCBI Taxonomy" id="2303991"/>
    <lineage>
        <taxon>Bacteria</taxon>
        <taxon>Bacillati</taxon>
        <taxon>Bacillota</taxon>
        <taxon>Bacilli</taxon>
        <taxon>Bacillales</taxon>
        <taxon>Bacillaceae</taxon>
        <taxon>Peribacillus</taxon>
    </lineage>
</organism>
<sequence length="153" mass="16301">MEIFLVCLLVFNGLIGFLGFRYLNKSKYLFSDRFAFIAALTASTIVSLVTALNLFLLFPDYFSVISGLNMILGIGIGAVFGAMVNAQSFIAGLFNGGVGGIMGTMIGAVTMNPSICSLPVSSLSGQTVILFFGLFSFILLSTTFSLLCFALRV</sequence>
<feature type="transmembrane region" description="Helical" evidence="1">
    <location>
        <begin position="6"/>
        <end position="23"/>
    </location>
</feature>
<keyword evidence="1" id="KW-0812">Transmembrane</keyword>
<keyword evidence="3" id="KW-1185">Reference proteome</keyword>
<accession>A0A372L8J9</accession>
<gene>
    <name evidence="2" type="ORF">D0466_16530</name>
</gene>
<feature type="transmembrane region" description="Helical" evidence="1">
    <location>
        <begin position="129"/>
        <end position="151"/>
    </location>
</feature>
<keyword evidence="1" id="KW-0472">Membrane</keyword>
<feature type="transmembrane region" description="Helical" evidence="1">
    <location>
        <begin position="89"/>
        <end position="109"/>
    </location>
</feature>
<keyword evidence="1" id="KW-1133">Transmembrane helix</keyword>
<dbReference type="EMBL" id="QVTD01000012">
    <property type="protein sequence ID" value="RFU61748.1"/>
    <property type="molecule type" value="Genomic_DNA"/>
</dbReference>
<protein>
    <submittedName>
        <fullName evidence="2">Uncharacterized protein</fullName>
    </submittedName>
</protein>
<evidence type="ECO:0000313" key="2">
    <source>
        <dbReference type="EMBL" id="RFU61748.1"/>
    </source>
</evidence>
<dbReference type="AlphaFoldDB" id="A0A372L8J9"/>
<dbReference type="Proteomes" id="UP000262939">
    <property type="component" value="Unassembled WGS sequence"/>
</dbReference>